<sequence length="359" mass="39623">MVTQTESDKTLIFYELDADLNSVIFCSLLHGIYTGIIAVTLGNMISQLGDAVMDKSRPTGRALTIIIILLYIVTTIDFALTWSYAHSVFVDHGQTLWTKYMSYQTPGMGITIGAASAGAICTVLADSTMVWRCWIVWGRRWQTILLPVLLLVSNIVLKIIAMSRVYTPPDGYVLGYVLYSSFTLASTLWCTLFIIYRIVTVARSAGEAGGGLSAYRHVIEILVESSALYSISLILFVAFYARNDATMYYFVVLSAITRGIAPTLLVGRVAAGHARPDDSWQGSIVSSLHFGTLPGGQNSQQDTMTTWNEDLEAQREIDDEIDLAYSQEDTANEGVIHRDVIEERPEDHPSAILIVPREG</sequence>
<evidence type="ECO:0000313" key="3">
    <source>
        <dbReference type="Proteomes" id="UP000218334"/>
    </source>
</evidence>
<feature type="transmembrane region" description="Helical" evidence="1">
    <location>
        <begin position="173"/>
        <end position="196"/>
    </location>
</feature>
<keyword evidence="1" id="KW-0472">Membrane</keyword>
<feature type="transmembrane region" description="Helical" evidence="1">
    <location>
        <begin position="20"/>
        <end position="41"/>
    </location>
</feature>
<feature type="transmembrane region" description="Helical" evidence="1">
    <location>
        <begin position="62"/>
        <end position="85"/>
    </location>
</feature>
<proteinExistence type="predicted"/>
<dbReference type="AlphaFoldDB" id="A0A2H3C2U0"/>
<keyword evidence="3" id="KW-1185">Reference proteome</keyword>
<keyword evidence="1" id="KW-1133">Transmembrane helix</keyword>
<evidence type="ECO:0000256" key="1">
    <source>
        <dbReference type="SAM" id="Phobius"/>
    </source>
</evidence>
<feature type="transmembrane region" description="Helical" evidence="1">
    <location>
        <begin position="217"/>
        <end position="241"/>
    </location>
</feature>
<name>A0A2H3C2U0_9AGAR</name>
<keyword evidence="1" id="KW-0812">Transmembrane</keyword>
<evidence type="ECO:0000313" key="2">
    <source>
        <dbReference type="EMBL" id="PBK76200.1"/>
    </source>
</evidence>
<feature type="transmembrane region" description="Helical" evidence="1">
    <location>
        <begin position="247"/>
        <end position="266"/>
    </location>
</feature>
<dbReference type="EMBL" id="KZ293416">
    <property type="protein sequence ID" value="PBK76200.1"/>
    <property type="molecule type" value="Genomic_DNA"/>
</dbReference>
<organism evidence="2 3">
    <name type="scientific">Armillaria solidipes</name>
    <dbReference type="NCBI Taxonomy" id="1076256"/>
    <lineage>
        <taxon>Eukaryota</taxon>
        <taxon>Fungi</taxon>
        <taxon>Dikarya</taxon>
        <taxon>Basidiomycota</taxon>
        <taxon>Agaricomycotina</taxon>
        <taxon>Agaricomycetes</taxon>
        <taxon>Agaricomycetidae</taxon>
        <taxon>Agaricales</taxon>
        <taxon>Marasmiineae</taxon>
        <taxon>Physalacriaceae</taxon>
        <taxon>Armillaria</taxon>
    </lineage>
</organism>
<accession>A0A2H3C2U0</accession>
<gene>
    <name evidence="2" type="ORF">ARMSODRAFT_968965</name>
</gene>
<evidence type="ECO:0008006" key="4">
    <source>
        <dbReference type="Google" id="ProtNLM"/>
    </source>
</evidence>
<feature type="transmembrane region" description="Helical" evidence="1">
    <location>
        <begin position="105"/>
        <end position="131"/>
    </location>
</feature>
<feature type="transmembrane region" description="Helical" evidence="1">
    <location>
        <begin position="143"/>
        <end position="161"/>
    </location>
</feature>
<dbReference type="STRING" id="1076256.A0A2H3C2U0"/>
<dbReference type="Proteomes" id="UP000218334">
    <property type="component" value="Unassembled WGS sequence"/>
</dbReference>
<reference evidence="3" key="1">
    <citation type="journal article" date="2017" name="Nat. Ecol. Evol.">
        <title>Genome expansion and lineage-specific genetic innovations in the forest pathogenic fungi Armillaria.</title>
        <authorList>
            <person name="Sipos G."/>
            <person name="Prasanna A.N."/>
            <person name="Walter M.C."/>
            <person name="O'Connor E."/>
            <person name="Balint B."/>
            <person name="Krizsan K."/>
            <person name="Kiss B."/>
            <person name="Hess J."/>
            <person name="Varga T."/>
            <person name="Slot J."/>
            <person name="Riley R."/>
            <person name="Boka B."/>
            <person name="Rigling D."/>
            <person name="Barry K."/>
            <person name="Lee J."/>
            <person name="Mihaltcheva S."/>
            <person name="LaButti K."/>
            <person name="Lipzen A."/>
            <person name="Waldron R."/>
            <person name="Moloney N.M."/>
            <person name="Sperisen C."/>
            <person name="Kredics L."/>
            <person name="Vagvoelgyi C."/>
            <person name="Patrignani A."/>
            <person name="Fitzpatrick D."/>
            <person name="Nagy I."/>
            <person name="Doyle S."/>
            <person name="Anderson J.B."/>
            <person name="Grigoriev I.V."/>
            <person name="Gueldener U."/>
            <person name="Muensterkoetter M."/>
            <person name="Nagy L.G."/>
        </authorList>
    </citation>
    <scope>NUCLEOTIDE SEQUENCE [LARGE SCALE GENOMIC DNA]</scope>
    <source>
        <strain evidence="3">28-4</strain>
    </source>
</reference>
<protein>
    <recommendedName>
        <fullName evidence="4">G-protein coupled receptors family 1 profile domain-containing protein</fullName>
    </recommendedName>
</protein>